<evidence type="ECO:0000313" key="6">
    <source>
        <dbReference type="EMBL" id="BCG46574.1"/>
    </source>
</evidence>
<name>A0A6S6M4G7_9BACT</name>
<protein>
    <submittedName>
        <fullName evidence="6">Transcriptional regulator, IclR family</fullName>
    </submittedName>
</protein>
<dbReference type="Gene3D" id="1.10.10.10">
    <property type="entry name" value="Winged helix-like DNA-binding domain superfamily/Winged helix DNA-binding domain"/>
    <property type="match status" value="1"/>
</dbReference>
<keyword evidence="2" id="KW-0238">DNA-binding</keyword>
<dbReference type="InterPro" id="IPR029016">
    <property type="entry name" value="GAF-like_dom_sf"/>
</dbReference>
<evidence type="ECO:0000313" key="7">
    <source>
        <dbReference type="Proteomes" id="UP000515472"/>
    </source>
</evidence>
<dbReference type="PROSITE" id="PS51077">
    <property type="entry name" value="HTH_ICLR"/>
    <property type="match status" value="1"/>
</dbReference>
<dbReference type="Pfam" id="PF09339">
    <property type="entry name" value="HTH_IclR"/>
    <property type="match status" value="1"/>
</dbReference>
<evidence type="ECO:0000256" key="2">
    <source>
        <dbReference type="ARBA" id="ARBA00023125"/>
    </source>
</evidence>
<dbReference type="FunFam" id="1.10.10.10:FF:000056">
    <property type="entry name" value="IclR family transcriptional regulator"/>
    <property type="match status" value="1"/>
</dbReference>
<dbReference type="SUPFAM" id="SSF55781">
    <property type="entry name" value="GAF domain-like"/>
    <property type="match status" value="1"/>
</dbReference>
<dbReference type="SUPFAM" id="SSF46785">
    <property type="entry name" value="Winged helix' DNA-binding domain"/>
    <property type="match status" value="1"/>
</dbReference>
<dbReference type="Proteomes" id="UP000515472">
    <property type="component" value="Chromosome"/>
</dbReference>
<dbReference type="SMART" id="SM00346">
    <property type="entry name" value="HTH_ICLR"/>
    <property type="match status" value="1"/>
</dbReference>
<dbReference type="PANTHER" id="PTHR30136:SF24">
    <property type="entry name" value="HTH-TYPE TRANSCRIPTIONAL REPRESSOR ALLR"/>
    <property type="match status" value="1"/>
</dbReference>
<feature type="domain" description="HTH iclR-type" evidence="4">
    <location>
        <begin position="10"/>
        <end position="72"/>
    </location>
</feature>
<keyword evidence="3" id="KW-0804">Transcription</keyword>
<organism evidence="6 7">
    <name type="scientific">Citrifermentans bremense</name>
    <dbReference type="NCBI Taxonomy" id="60035"/>
    <lineage>
        <taxon>Bacteria</taxon>
        <taxon>Pseudomonadati</taxon>
        <taxon>Thermodesulfobacteriota</taxon>
        <taxon>Desulfuromonadia</taxon>
        <taxon>Geobacterales</taxon>
        <taxon>Geobacteraceae</taxon>
        <taxon>Citrifermentans</taxon>
    </lineage>
</organism>
<reference evidence="6 7" key="1">
    <citation type="submission" date="2020-06" db="EMBL/GenBank/DDBJ databases">
        <title>Interaction of electrochemicaly active bacteria, Geobacter bremensis R4 on different carbon anode.</title>
        <authorList>
            <person name="Meng L."/>
            <person name="Yoshida N."/>
        </authorList>
    </citation>
    <scope>NUCLEOTIDE SEQUENCE [LARGE SCALE GENOMIC DNA]</scope>
    <source>
        <strain evidence="6 7">R4</strain>
    </source>
</reference>
<dbReference type="GO" id="GO:0003700">
    <property type="term" value="F:DNA-binding transcription factor activity"/>
    <property type="evidence" value="ECO:0007669"/>
    <property type="project" value="TreeGrafter"/>
</dbReference>
<dbReference type="GO" id="GO:0003677">
    <property type="term" value="F:DNA binding"/>
    <property type="evidence" value="ECO:0007669"/>
    <property type="project" value="UniProtKB-KW"/>
</dbReference>
<evidence type="ECO:0000256" key="3">
    <source>
        <dbReference type="ARBA" id="ARBA00023163"/>
    </source>
</evidence>
<feature type="domain" description="IclR-ED" evidence="5">
    <location>
        <begin position="73"/>
        <end position="270"/>
    </location>
</feature>
<dbReference type="AlphaFoldDB" id="A0A6S6M4G7"/>
<evidence type="ECO:0000256" key="1">
    <source>
        <dbReference type="ARBA" id="ARBA00023015"/>
    </source>
</evidence>
<accession>A0A6S6M4G7</accession>
<dbReference type="InterPro" id="IPR005471">
    <property type="entry name" value="Tscrpt_reg_IclR_N"/>
</dbReference>
<dbReference type="Pfam" id="PF01614">
    <property type="entry name" value="IclR_C"/>
    <property type="match status" value="1"/>
</dbReference>
<dbReference type="InterPro" id="IPR050707">
    <property type="entry name" value="HTH_MetabolicPath_Reg"/>
</dbReference>
<dbReference type="InterPro" id="IPR014757">
    <property type="entry name" value="Tscrpt_reg_IclR_C"/>
</dbReference>
<dbReference type="EMBL" id="AP023213">
    <property type="protein sequence ID" value="BCG46574.1"/>
    <property type="molecule type" value="Genomic_DNA"/>
</dbReference>
<dbReference type="KEGG" id="gbn:GEOBRER4_13240"/>
<dbReference type="GO" id="GO:0045892">
    <property type="term" value="P:negative regulation of DNA-templated transcription"/>
    <property type="evidence" value="ECO:0007669"/>
    <property type="project" value="TreeGrafter"/>
</dbReference>
<dbReference type="PANTHER" id="PTHR30136">
    <property type="entry name" value="HELIX-TURN-HELIX TRANSCRIPTIONAL REGULATOR, ICLR FAMILY"/>
    <property type="match status" value="1"/>
</dbReference>
<gene>
    <name evidence="6" type="ORF">GEOBRER4_n1375</name>
</gene>
<evidence type="ECO:0000259" key="5">
    <source>
        <dbReference type="PROSITE" id="PS51078"/>
    </source>
</evidence>
<dbReference type="PROSITE" id="PS51078">
    <property type="entry name" value="ICLR_ED"/>
    <property type="match status" value="1"/>
</dbReference>
<evidence type="ECO:0000259" key="4">
    <source>
        <dbReference type="PROSITE" id="PS51077"/>
    </source>
</evidence>
<dbReference type="RefSeq" id="WP_185244751.1">
    <property type="nucleotide sequence ID" value="NZ_AP023213.1"/>
</dbReference>
<dbReference type="InterPro" id="IPR036388">
    <property type="entry name" value="WH-like_DNA-bd_sf"/>
</dbReference>
<dbReference type="InterPro" id="IPR036390">
    <property type="entry name" value="WH_DNA-bd_sf"/>
</dbReference>
<proteinExistence type="predicted"/>
<sequence>MRETDTNYTIRNVKKALELLEKLAESSEKIPLQSLADGIGFSRNKTFRLLATLIEKGLVERDSITGEYQLGARTIALGRKLADSSNLARHTREILREPTDGSNLVTYAHPIMENLARKHDEAVYMTVIKDNEVLFLNMVDCDRLIKAQPFIGRKFPFFTNAAGKVMKAVESWDLLERICRRDDGRGSQPDLEKLASELQEIRVTGVAVDDGGLGDGVISVAVAVRDYAGKVIGAITLLAPSFRMLAERVEHEIIPSLQEGASLLSARFGYLPA</sequence>
<keyword evidence="1" id="KW-0805">Transcription regulation</keyword>
<dbReference type="Gene3D" id="3.30.450.40">
    <property type="match status" value="1"/>
</dbReference>
<keyword evidence="7" id="KW-1185">Reference proteome</keyword>